<comment type="caution">
    <text evidence="1">The sequence shown here is derived from an EMBL/GenBank/DDBJ whole genome shotgun (WGS) entry which is preliminary data.</text>
</comment>
<dbReference type="AlphaFoldDB" id="A0A4C1TWG2"/>
<dbReference type="EMBL" id="BGZK01000096">
    <property type="protein sequence ID" value="GBP18362.1"/>
    <property type="molecule type" value="Genomic_DNA"/>
</dbReference>
<proteinExistence type="predicted"/>
<name>A0A4C1TWG2_EUMVA</name>
<keyword evidence="2" id="KW-1185">Reference proteome</keyword>
<dbReference type="Proteomes" id="UP000299102">
    <property type="component" value="Unassembled WGS sequence"/>
</dbReference>
<evidence type="ECO:0000313" key="2">
    <source>
        <dbReference type="Proteomes" id="UP000299102"/>
    </source>
</evidence>
<reference evidence="1 2" key="1">
    <citation type="journal article" date="2019" name="Commun. Biol.">
        <title>The bagworm genome reveals a unique fibroin gene that provides high tensile strength.</title>
        <authorList>
            <person name="Kono N."/>
            <person name="Nakamura H."/>
            <person name="Ohtoshi R."/>
            <person name="Tomita M."/>
            <person name="Numata K."/>
            <person name="Arakawa K."/>
        </authorList>
    </citation>
    <scope>NUCLEOTIDE SEQUENCE [LARGE SCALE GENOMIC DNA]</scope>
</reference>
<protein>
    <submittedName>
        <fullName evidence="1">Uncharacterized protein</fullName>
    </submittedName>
</protein>
<gene>
    <name evidence="1" type="ORF">EVAR_14755_1</name>
</gene>
<evidence type="ECO:0000313" key="1">
    <source>
        <dbReference type="EMBL" id="GBP18362.1"/>
    </source>
</evidence>
<accession>A0A4C1TWG2</accession>
<sequence length="125" mass="13931">MPFTAVEYANMIYCWEVCGSDIAAVLRLYSETYPDSQQPASPSHFNYDTFKYRDETRTGMAIEMDTASSDTEHVGIHSTSTRAKLGAKGDHPQNLYFVQIANERTNHAVGFEMICACAITCGLFV</sequence>
<organism evidence="1 2">
    <name type="scientific">Eumeta variegata</name>
    <name type="common">Bagworm moth</name>
    <name type="synonym">Eumeta japonica</name>
    <dbReference type="NCBI Taxonomy" id="151549"/>
    <lineage>
        <taxon>Eukaryota</taxon>
        <taxon>Metazoa</taxon>
        <taxon>Ecdysozoa</taxon>
        <taxon>Arthropoda</taxon>
        <taxon>Hexapoda</taxon>
        <taxon>Insecta</taxon>
        <taxon>Pterygota</taxon>
        <taxon>Neoptera</taxon>
        <taxon>Endopterygota</taxon>
        <taxon>Lepidoptera</taxon>
        <taxon>Glossata</taxon>
        <taxon>Ditrysia</taxon>
        <taxon>Tineoidea</taxon>
        <taxon>Psychidae</taxon>
        <taxon>Oiketicinae</taxon>
        <taxon>Eumeta</taxon>
    </lineage>
</organism>